<reference evidence="8" key="1">
    <citation type="submission" date="2025-08" db="UniProtKB">
        <authorList>
            <consortium name="RefSeq"/>
        </authorList>
    </citation>
    <scope>IDENTIFICATION</scope>
</reference>
<evidence type="ECO:0000259" key="6">
    <source>
        <dbReference type="PROSITE" id="PS50041"/>
    </source>
</evidence>
<organism evidence="7 8">
    <name type="scientific">Clupea harengus</name>
    <name type="common">Atlantic herring</name>
    <dbReference type="NCBI Taxonomy" id="7950"/>
    <lineage>
        <taxon>Eukaryota</taxon>
        <taxon>Metazoa</taxon>
        <taxon>Chordata</taxon>
        <taxon>Craniata</taxon>
        <taxon>Vertebrata</taxon>
        <taxon>Euteleostomi</taxon>
        <taxon>Actinopterygii</taxon>
        <taxon>Neopterygii</taxon>
        <taxon>Teleostei</taxon>
        <taxon>Clupei</taxon>
        <taxon>Clupeiformes</taxon>
        <taxon>Clupeoidei</taxon>
        <taxon>Clupeidae</taxon>
        <taxon>Clupea</taxon>
    </lineage>
</organism>
<evidence type="ECO:0000313" key="7">
    <source>
        <dbReference type="Proteomes" id="UP000515152"/>
    </source>
</evidence>
<dbReference type="InterPro" id="IPR033989">
    <property type="entry name" value="CD209-like_CTLD"/>
</dbReference>
<dbReference type="PANTHER" id="PTHR45710:SF8">
    <property type="entry name" value="RERATING FAMILY MEMBER 4"/>
    <property type="match status" value="1"/>
</dbReference>
<keyword evidence="5" id="KW-0472">Membrane</keyword>
<accession>A0A6P8GPR8</accession>
<dbReference type="PANTHER" id="PTHR45710">
    <property type="entry name" value="C-TYPE LECTIN DOMAIN-CONTAINING PROTEIN 180"/>
    <property type="match status" value="1"/>
</dbReference>
<dbReference type="Gene3D" id="3.10.100.10">
    <property type="entry name" value="Mannose-Binding Protein A, subunit A"/>
    <property type="match status" value="1"/>
</dbReference>
<dbReference type="InterPro" id="IPR016186">
    <property type="entry name" value="C-type_lectin-like/link_sf"/>
</dbReference>
<feature type="transmembrane region" description="Helical" evidence="5">
    <location>
        <begin position="61"/>
        <end position="82"/>
    </location>
</feature>
<keyword evidence="5" id="KW-0812">Transmembrane</keyword>
<dbReference type="InterPro" id="IPR050828">
    <property type="entry name" value="C-type_lectin/matrix_domain"/>
</dbReference>
<proteinExistence type="predicted"/>
<evidence type="ECO:0000256" key="3">
    <source>
        <dbReference type="SAM" id="Coils"/>
    </source>
</evidence>
<evidence type="ECO:0000313" key="8">
    <source>
        <dbReference type="RefSeq" id="XP_031441194.1"/>
    </source>
</evidence>
<dbReference type="KEGG" id="char:116224704"/>
<dbReference type="InterPro" id="IPR016187">
    <property type="entry name" value="CTDL_fold"/>
</dbReference>
<dbReference type="AlphaFoldDB" id="A0A6P8GPR8"/>
<dbReference type="Gene3D" id="1.20.5.340">
    <property type="match status" value="1"/>
</dbReference>
<dbReference type="GeneID" id="116224704"/>
<dbReference type="SUPFAM" id="SSF56436">
    <property type="entry name" value="C-type lectin-like"/>
    <property type="match status" value="1"/>
</dbReference>
<dbReference type="GO" id="GO:0005886">
    <property type="term" value="C:plasma membrane"/>
    <property type="evidence" value="ECO:0007669"/>
    <property type="project" value="UniProtKB-SubCell"/>
</dbReference>
<feature type="compositionally biased region" description="Acidic residues" evidence="4">
    <location>
        <begin position="387"/>
        <end position="398"/>
    </location>
</feature>
<dbReference type="PROSITE" id="PS50041">
    <property type="entry name" value="C_TYPE_LECTIN_2"/>
    <property type="match status" value="1"/>
</dbReference>
<dbReference type="CDD" id="cd03590">
    <property type="entry name" value="CLECT_DC-SIGN_like"/>
    <property type="match status" value="1"/>
</dbReference>
<dbReference type="SMART" id="SM00034">
    <property type="entry name" value="CLECT"/>
    <property type="match status" value="1"/>
</dbReference>
<feature type="region of interest" description="Disordered" evidence="4">
    <location>
        <begin position="378"/>
        <end position="398"/>
    </location>
</feature>
<dbReference type="SUPFAM" id="SSF90257">
    <property type="entry name" value="Myosin rod fragments"/>
    <property type="match status" value="1"/>
</dbReference>
<protein>
    <submittedName>
        <fullName evidence="8">C-type lectin domain family 4 member F-like isoform X1</fullName>
    </submittedName>
</protein>
<dbReference type="InterPro" id="IPR001304">
    <property type="entry name" value="C-type_lectin-like"/>
</dbReference>
<feature type="coiled-coil region" evidence="3">
    <location>
        <begin position="109"/>
        <end position="192"/>
    </location>
</feature>
<dbReference type="OrthoDB" id="6133475at2759"/>
<keyword evidence="3" id="KW-0175">Coiled coil</keyword>
<keyword evidence="7" id="KW-1185">Reference proteome</keyword>
<evidence type="ECO:0000256" key="5">
    <source>
        <dbReference type="SAM" id="Phobius"/>
    </source>
</evidence>
<feature type="coiled-coil region" evidence="3">
    <location>
        <begin position="221"/>
        <end position="262"/>
    </location>
</feature>
<keyword evidence="2" id="KW-0430">Lectin</keyword>
<evidence type="ECO:0000256" key="1">
    <source>
        <dbReference type="ARBA" id="ARBA00004401"/>
    </source>
</evidence>
<comment type="subcellular location">
    <subcellularLocation>
        <location evidence="1">Cell membrane</location>
        <topology evidence="1">Single-pass type II membrane protein</topology>
    </subcellularLocation>
</comment>
<dbReference type="Proteomes" id="UP000515152">
    <property type="component" value="Chromosome 18"/>
</dbReference>
<dbReference type="RefSeq" id="XP_031441194.1">
    <property type="nucleotide sequence ID" value="XM_031585334.1"/>
</dbReference>
<sequence>MKQHTPKQQKGLEVWEVTLVSELAPNHDNPPGPVSEADAPPAQAKPKGRASKRLCLKLIKLLLPLCVALLLAALVLGVLYLLHEKCEMGILPGVRNNSSGLSRGSQMELDDIQERFRTMLKELAEAKRDLEDLLRNHTTLSEEKTQLQTQLDLMKNNWEELHVEYTDLFRLKTDLQIELFSTKNNLEDLTSEHISLSGEKTAMLSRLAQIRTDWEDLKREYTIISDEKKDIQVEFDEAEKELEDLKRKHETLSEETTEFKHNLNQTQANWDDVKTLHTVLLREKSHIQTELHLIQVTKNNSCANDWEYFRGRCYFFSHDWLNWTMSRDSCVSMGGHLAIIEAEEEQVFLTNSGGGYWIGLSDSSQKGDWRWMDNSPLRDPKFWGDGQPEDDKDPDDDPIEEKCVILSWTDKHWDTVSCAGLYKRICESKAADWL</sequence>
<evidence type="ECO:0000256" key="4">
    <source>
        <dbReference type="SAM" id="MobiDB-lite"/>
    </source>
</evidence>
<dbReference type="GO" id="GO:0030246">
    <property type="term" value="F:carbohydrate binding"/>
    <property type="evidence" value="ECO:0007669"/>
    <property type="project" value="UniProtKB-KW"/>
</dbReference>
<gene>
    <name evidence="8" type="primary">LOC116224704</name>
</gene>
<evidence type="ECO:0000256" key="2">
    <source>
        <dbReference type="ARBA" id="ARBA00022734"/>
    </source>
</evidence>
<dbReference type="Pfam" id="PF00059">
    <property type="entry name" value="Lectin_C"/>
    <property type="match status" value="1"/>
</dbReference>
<name>A0A6P8GPR8_CLUHA</name>
<feature type="domain" description="C-type lectin" evidence="6">
    <location>
        <begin position="309"/>
        <end position="427"/>
    </location>
</feature>
<keyword evidence="5" id="KW-1133">Transmembrane helix</keyword>
<feature type="region of interest" description="Disordered" evidence="4">
    <location>
        <begin position="23"/>
        <end position="46"/>
    </location>
</feature>